<evidence type="ECO:0000313" key="3">
    <source>
        <dbReference type="EMBL" id="SDK07555.1"/>
    </source>
</evidence>
<dbReference type="AlphaFoldDB" id="A0A1G8YZQ6"/>
<evidence type="ECO:0000256" key="1">
    <source>
        <dbReference type="SAM" id="MobiDB-lite"/>
    </source>
</evidence>
<dbReference type="PROSITE" id="PS51257">
    <property type="entry name" value="PROKAR_LIPOPROTEIN"/>
    <property type="match status" value="1"/>
</dbReference>
<keyword evidence="2" id="KW-1133">Transmembrane helix</keyword>
<keyword evidence="2" id="KW-0472">Membrane</keyword>
<dbReference type="EMBL" id="FNEM01000018">
    <property type="protein sequence ID" value="SDK07555.1"/>
    <property type="molecule type" value="Genomic_DNA"/>
</dbReference>
<reference evidence="4" key="1">
    <citation type="submission" date="2016-10" db="EMBL/GenBank/DDBJ databases">
        <authorList>
            <person name="Varghese N."/>
            <person name="Submissions S."/>
        </authorList>
    </citation>
    <scope>NUCLEOTIDE SEQUENCE [LARGE SCALE GENOMIC DNA]</scope>
    <source>
        <strain evidence="4">DSM 23317</strain>
    </source>
</reference>
<feature type="transmembrane region" description="Helical" evidence="2">
    <location>
        <begin position="12"/>
        <end position="29"/>
    </location>
</feature>
<evidence type="ECO:0008006" key="5">
    <source>
        <dbReference type="Google" id="ProtNLM"/>
    </source>
</evidence>
<protein>
    <recommendedName>
        <fullName evidence="5">Cell division protein FtsL</fullName>
    </recommendedName>
</protein>
<name>A0A1G8YZQ6_9GAMM</name>
<dbReference type="Proteomes" id="UP000199527">
    <property type="component" value="Unassembled WGS sequence"/>
</dbReference>
<evidence type="ECO:0000256" key="2">
    <source>
        <dbReference type="SAM" id="Phobius"/>
    </source>
</evidence>
<feature type="region of interest" description="Disordered" evidence="1">
    <location>
        <begin position="75"/>
        <end position="115"/>
    </location>
</feature>
<proteinExistence type="predicted"/>
<sequence>MTCGWRCKLNGYLLAVLATVACVSLFWAVDKHHVAAELEQQLVNQQSINEQQQQQLQTLAAELTQWRELERQRQEIRRRHQQAQETGQPVALNTDDAGVTTYAQPHGGVRISREP</sequence>
<dbReference type="OrthoDB" id="6401392at2"/>
<accession>A0A1G8YZQ6</accession>
<dbReference type="RefSeq" id="WP_090367534.1">
    <property type="nucleotide sequence ID" value="NZ_FNEM01000018.1"/>
</dbReference>
<keyword evidence="2" id="KW-0812">Transmembrane</keyword>
<evidence type="ECO:0000313" key="4">
    <source>
        <dbReference type="Proteomes" id="UP000199527"/>
    </source>
</evidence>
<organism evidence="3 4">
    <name type="scientific">Ferrimonas sediminum</name>
    <dbReference type="NCBI Taxonomy" id="718193"/>
    <lineage>
        <taxon>Bacteria</taxon>
        <taxon>Pseudomonadati</taxon>
        <taxon>Pseudomonadota</taxon>
        <taxon>Gammaproteobacteria</taxon>
        <taxon>Alteromonadales</taxon>
        <taxon>Ferrimonadaceae</taxon>
        <taxon>Ferrimonas</taxon>
    </lineage>
</organism>
<gene>
    <name evidence="3" type="ORF">SAMN04488540_11871</name>
</gene>
<keyword evidence="4" id="KW-1185">Reference proteome</keyword>